<accession>A0A165H0D1</accession>
<evidence type="ECO:0000313" key="2">
    <source>
        <dbReference type="EMBL" id="KZF22829.1"/>
    </source>
</evidence>
<feature type="compositionally biased region" description="Low complexity" evidence="1">
    <location>
        <begin position="155"/>
        <end position="182"/>
    </location>
</feature>
<dbReference type="InParanoid" id="A0A165H0D1"/>
<feature type="compositionally biased region" description="Low complexity" evidence="1">
    <location>
        <begin position="195"/>
        <end position="205"/>
    </location>
</feature>
<feature type="compositionally biased region" description="Gly residues" evidence="1">
    <location>
        <begin position="206"/>
        <end position="217"/>
    </location>
</feature>
<feature type="region of interest" description="Disordered" evidence="1">
    <location>
        <begin position="326"/>
        <end position="371"/>
    </location>
</feature>
<dbReference type="GeneID" id="28900232"/>
<feature type="compositionally biased region" description="Low complexity" evidence="1">
    <location>
        <begin position="232"/>
        <end position="248"/>
    </location>
</feature>
<organism evidence="2 3">
    <name type="scientific">Xylona heveae (strain CBS 132557 / TC161)</name>
    <dbReference type="NCBI Taxonomy" id="1328760"/>
    <lineage>
        <taxon>Eukaryota</taxon>
        <taxon>Fungi</taxon>
        <taxon>Dikarya</taxon>
        <taxon>Ascomycota</taxon>
        <taxon>Pezizomycotina</taxon>
        <taxon>Xylonomycetes</taxon>
        <taxon>Xylonales</taxon>
        <taxon>Xylonaceae</taxon>
        <taxon>Xylona</taxon>
    </lineage>
</organism>
<dbReference type="EMBL" id="KV407458">
    <property type="protein sequence ID" value="KZF22829.1"/>
    <property type="molecule type" value="Genomic_DNA"/>
</dbReference>
<feature type="compositionally biased region" description="Pro residues" evidence="1">
    <location>
        <begin position="570"/>
        <end position="585"/>
    </location>
</feature>
<feature type="compositionally biased region" description="Polar residues" evidence="1">
    <location>
        <begin position="410"/>
        <end position="425"/>
    </location>
</feature>
<evidence type="ECO:0000256" key="1">
    <source>
        <dbReference type="SAM" id="MobiDB-lite"/>
    </source>
</evidence>
<dbReference type="Proteomes" id="UP000076632">
    <property type="component" value="Unassembled WGS sequence"/>
</dbReference>
<feature type="compositionally biased region" description="Basic and acidic residues" evidence="1">
    <location>
        <begin position="114"/>
        <end position="128"/>
    </location>
</feature>
<sequence length="592" mass="61440">MNQQKTNKHPKENMSTSSFPQSGPGRRSGSAGFPSPDQSIANAYSDGGMQRFTATGRPMPKQAPFSALSNLPSGFTAQAPQLLPWKFRDSDKIMVPIPIDEDDDFTDEAFPSVTHDEDLRTGRHRVADNRGAGGSGQGGSLDQFARGDSSASGMDTDNLNANDNDNYDQSESPPSSSSTDQTEQTEDTGSGSGSGNTSSSRSRGGQQAGGRASGGGINPANAFEQQPAFEPAESSALLQQQALQQQEAVTASPRRALATSFVDKFFNVARSIVHKPMTASSSAATVLESSVAGGLGGTGGMLSAVPKDQKSLALLTLLTTASTSTSSALGIDGADEDDDDKPANEARSRRWSHPTARSGLGGSGSTGIGGSDVYNNKGVSVNMMNTPTVPGTIPSNALGASGPNIISTPQNPLTSPTPAISSPEVTESKTRRTGWWKRSGGGTSNSNTKTIPSLIHPNQKKAREKKYQIVQMTRGEYLKYWAKDEQGRYCGTEPEGKGRELWRERLRAAREASGHGAPHTSVPGSVLRCSFSSPGVPGSVPSTVLGRGRSGGGSISHGGGVSPAGIPLPAAHPHPPPADPDPGDPGFPDSGS</sequence>
<evidence type="ECO:0000313" key="3">
    <source>
        <dbReference type="Proteomes" id="UP000076632"/>
    </source>
</evidence>
<keyword evidence="3" id="KW-1185">Reference proteome</keyword>
<feature type="compositionally biased region" description="Low complexity" evidence="1">
    <location>
        <begin position="533"/>
        <end position="547"/>
    </location>
</feature>
<feature type="compositionally biased region" description="Gly residues" evidence="1">
    <location>
        <begin position="359"/>
        <end position="370"/>
    </location>
</feature>
<protein>
    <submittedName>
        <fullName evidence="2">Uncharacterized protein</fullName>
    </submittedName>
</protein>
<proteinExistence type="predicted"/>
<reference evidence="2 3" key="1">
    <citation type="journal article" date="2016" name="Fungal Biol.">
        <title>The genome of Xylona heveae provides a window into fungal endophytism.</title>
        <authorList>
            <person name="Gazis R."/>
            <person name="Kuo A."/>
            <person name="Riley R."/>
            <person name="LaButti K."/>
            <person name="Lipzen A."/>
            <person name="Lin J."/>
            <person name="Amirebrahimi M."/>
            <person name="Hesse C.N."/>
            <person name="Spatafora J.W."/>
            <person name="Henrissat B."/>
            <person name="Hainaut M."/>
            <person name="Grigoriev I.V."/>
            <person name="Hibbett D.S."/>
        </authorList>
    </citation>
    <scope>NUCLEOTIDE SEQUENCE [LARGE SCALE GENOMIC DNA]</scope>
    <source>
        <strain evidence="2 3">TC161</strain>
    </source>
</reference>
<gene>
    <name evidence="2" type="ORF">L228DRAFT_268211</name>
</gene>
<feature type="region of interest" description="Disordered" evidence="1">
    <location>
        <begin position="410"/>
        <end position="462"/>
    </location>
</feature>
<feature type="region of interest" description="Disordered" evidence="1">
    <location>
        <begin position="533"/>
        <end position="592"/>
    </location>
</feature>
<dbReference type="AlphaFoldDB" id="A0A165H0D1"/>
<feature type="region of interest" description="Disordered" evidence="1">
    <location>
        <begin position="1"/>
        <end position="75"/>
    </location>
</feature>
<name>A0A165H0D1_XYLHT</name>
<feature type="region of interest" description="Disordered" evidence="1">
    <location>
        <begin position="98"/>
        <end position="254"/>
    </location>
</feature>
<feature type="compositionally biased region" description="Gly residues" evidence="1">
    <location>
        <begin position="548"/>
        <end position="562"/>
    </location>
</feature>
<dbReference type="OrthoDB" id="4158258at2759"/>
<dbReference type="RefSeq" id="XP_018188384.1">
    <property type="nucleotide sequence ID" value="XM_018335095.1"/>
</dbReference>